<dbReference type="EMBL" id="CP036279">
    <property type="protein sequence ID" value="QDU64391.1"/>
    <property type="molecule type" value="Genomic_DNA"/>
</dbReference>
<evidence type="ECO:0000256" key="1">
    <source>
        <dbReference type="SAM" id="SignalP"/>
    </source>
</evidence>
<protein>
    <recommendedName>
        <fullName evidence="4">Porin</fullName>
    </recommendedName>
</protein>
<keyword evidence="1" id="KW-0732">Signal</keyword>
<dbReference type="Proteomes" id="UP000317093">
    <property type="component" value="Chromosome"/>
</dbReference>
<reference evidence="2 3" key="1">
    <citation type="submission" date="2019-02" db="EMBL/GenBank/DDBJ databases">
        <title>Deep-cultivation of Planctomycetes and their phenomic and genomic characterization uncovers novel biology.</title>
        <authorList>
            <person name="Wiegand S."/>
            <person name="Jogler M."/>
            <person name="Boedeker C."/>
            <person name="Pinto D."/>
            <person name="Vollmers J."/>
            <person name="Rivas-Marin E."/>
            <person name="Kohn T."/>
            <person name="Peeters S.H."/>
            <person name="Heuer A."/>
            <person name="Rast P."/>
            <person name="Oberbeckmann S."/>
            <person name="Bunk B."/>
            <person name="Jeske O."/>
            <person name="Meyerdierks A."/>
            <person name="Storesund J.E."/>
            <person name="Kallscheuer N."/>
            <person name="Luecker S."/>
            <person name="Lage O.M."/>
            <person name="Pohl T."/>
            <person name="Merkel B.J."/>
            <person name="Hornburger P."/>
            <person name="Mueller R.-W."/>
            <person name="Bruemmer F."/>
            <person name="Labrenz M."/>
            <person name="Spormann A.M."/>
            <person name="Op den Camp H."/>
            <person name="Overmann J."/>
            <person name="Amann R."/>
            <person name="Jetten M.S.M."/>
            <person name="Mascher T."/>
            <person name="Medema M.H."/>
            <person name="Devos D.P."/>
            <person name="Kaster A.-K."/>
            <person name="Ovreas L."/>
            <person name="Rohde M."/>
            <person name="Galperin M.Y."/>
            <person name="Jogler C."/>
        </authorList>
    </citation>
    <scope>NUCLEOTIDE SEQUENCE [LARGE SCALE GENOMIC DNA]</scope>
    <source>
        <strain evidence="2 3">Pan216</strain>
    </source>
</reference>
<evidence type="ECO:0000313" key="3">
    <source>
        <dbReference type="Proteomes" id="UP000317093"/>
    </source>
</evidence>
<dbReference type="OrthoDB" id="9775763at2"/>
<keyword evidence="3" id="KW-1185">Reference proteome</keyword>
<evidence type="ECO:0008006" key="4">
    <source>
        <dbReference type="Google" id="ProtNLM"/>
    </source>
</evidence>
<feature type="chain" id="PRO_5021918199" description="Porin" evidence="1">
    <location>
        <begin position="24"/>
        <end position="452"/>
    </location>
</feature>
<gene>
    <name evidence="2" type="ORF">Pan216_52810</name>
</gene>
<dbReference type="KEGG" id="knv:Pan216_52810"/>
<accession>A0A518BBM3</accession>
<sequence precursor="true">MIEKLKPAIGLAAALLLGAPAFAGDTCPCEEATECEACSICEDGCEEEEVSCDWLNRNLLGECLSERTGLSIYGWFEGGSTFSGQEGTSLLPVGFNDVKTDFMLNQLYGVIERTPDTDKLFDVGGRIDLLYGTDADNVSFNDYGLGSDQFGVVKYIRPGDSFSGLYGFTLPQLYADLYLGVGPGVTFTVGHFYTLIGYEVVTAPDNFFYSHAYTMQYGEPFTHTGVLASSDLTDKLSVSGGITRGWDNWQDQNNDLGLLGFISYQATEKINIAWAFTNGEEQIEPRYMGVGLPTNTPGGGPIPRVNRFMYSLVIDVNVTDKIEYVFQHDYGIDSAATNTPEVKWYGINQYAYYTVNDALKLGVRGEWFSDLGGARVPGAAPTAANGIVVPGGVNNGANFYEVTVGANYSPVDCMTIRPELRWDWNSNDNGTAAFSNMADSLFTFGTDFILQF</sequence>
<feature type="signal peptide" evidence="1">
    <location>
        <begin position="1"/>
        <end position="23"/>
    </location>
</feature>
<dbReference type="RefSeq" id="WP_145262566.1">
    <property type="nucleotide sequence ID" value="NZ_CP036279.1"/>
</dbReference>
<name>A0A518BBM3_9BACT</name>
<organism evidence="2 3">
    <name type="scientific">Kolteria novifilia</name>
    <dbReference type="NCBI Taxonomy" id="2527975"/>
    <lineage>
        <taxon>Bacteria</taxon>
        <taxon>Pseudomonadati</taxon>
        <taxon>Planctomycetota</taxon>
        <taxon>Planctomycetia</taxon>
        <taxon>Kolteriales</taxon>
        <taxon>Kolteriaceae</taxon>
        <taxon>Kolteria</taxon>
    </lineage>
</organism>
<evidence type="ECO:0000313" key="2">
    <source>
        <dbReference type="EMBL" id="QDU64391.1"/>
    </source>
</evidence>
<dbReference type="AlphaFoldDB" id="A0A518BBM3"/>
<proteinExistence type="predicted"/>
<dbReference type="Pfam" id="PF07642">
    <property type="entry name" value="BBP2"/>
    <property type="match status" value="1"/>
</dbReference>
<dbReference type="InterPro" id="IPR011486">
    <property type="entry name" value="BBP2"/>
</dbReference>